<feature type="compositionally biased region" description="Low complexity" evidence="1">
    <location>
        <begin position="198"/>
        <end position="220"/>
    </location>
</feature>
<reference evidence="3" key="1">
    <citation type="submission" date="2016-09" db="EMBL/GenBank/DDBJ databases">
        <authorList>
            <person name="Varghese N."/>
            <person name="Submissions S."/>
        </authorList>
    </citation>
    <scope>NUCLEOTIDE SEQUENCE [LARGE SCALE GENOMIC DNA]</scope>
    <source>
        <strain evidence="3">JS23</strain>
    </source>
</reference>
<dbReference type="EMBL" id="FNLO01000001">
    <property type="protein sequence ID" value="SDV46424.1"/>
    <property type="molecule type" value="Genomic_DNA"/>
</dbReference>
<feature type="compositionally biased region" description="Basic and acidic residues" evidence="1">
    <location>
        <begin position="188"/>
        <end position="197"/>
    </location>
</feature>
<protein>
    <submittedName>
        <fullName evidence="2">Uncharacterized protein</fullName>
    </submittedName>
</protein>
<dbReference type="GO" id="GO:0008237">
    <property type="term" value="F:metallopeptidase activity"/>
    <property type="evidence" value="ECO:0007669"/>
    <property type="project" value="InterPro"/>
</dbReference>
<proteinExistence type="predicted"/>
<gene>
    <name evidence="2" type="ORF">SAMN05216551_101328</name>
</gene>
<evidence type="ECO:0000256" key="1">
    <source>
        <dbReference type="SAM" id="MobiDB-lite"/>
    </source>
</evidence>
<accession>A0A1H2PJC4</accession>
<feature type="region of interest" description="Disordered" evidence="1">
    <location>
        <begin position="147"/>
        <end position="228"/>
    </location>
</feature>
<organism evidence="2 3">
    <name type="scientific">Chitinasiproducens palmae</name>
    <dbReference type="NCBI Taxonomy" id="1770053"/>
    <lineage>
        <taxon>Bacteria</taxon>
        <taxon>Pseudomonadati</taxon>
        <taxon>Pseudomonadota</taxon>
        <taxon>Betaproteobacteria</taxon>
        <taxon>Burkholderiales</taxon>
        <taxon>Burkholderiaceae</taxon>
        <taxon>Chitinasiproducens</taxon>
    </lineage>
</organism>
<dbReference type="AlphaFoldDB" id="A0A1H2PJC4"/>
<dbReference type="STRING" id="1770053.SAMN05216551_101328"/>
<name>A0A1H2PJC4_9BURK</name>
<feature type="compositionally biased region" description="Pro residues" evidence="1">
    <location>
        <begin position="171"/>
        <end position="182"/>
    </location>
</feature>
<keyword evidence="3" id="KW-1185">Reference proteome</keyword>
<evidence type="ECO:0000313" key="3">
    <source>
        <dbReference type="Proteomes" id="UP000243719"/>
    </source>
</evidence>
<evidence type="ECO:0000313" key="2">
    <source>
        <dbReference type="EMBL" id="SDV46424.1"/>
    </source>
</evidence>
<dbReference type="Proteomes" id="UP000243719">
    <property type="component" value="Unassembled WGS sequence"/>
</dbReference>
<dbReference type="InterPro" id="IPR024079">
    <property type="entry name" value="MetalloPept_cat_dom_sf"/>
</dbReference>
<sequence length="1003" mass="109026">MPTHVAPPGATTPRQLRSPAVAYAGGVPQAPDEPRPAITETCRLHGPAVWKSAPEGLWARIKAVFNAPVAGTWAPPPCAACRAAFEAECDGISALLGAPAPHPVPGGPAPHPVAFRFSWKWAVSLAGLALGGAAARLASEAWHASPAQPTTLRESGASRPLPLPLADVWRQPPPGAAAPAPAPHGAAARREAYERARVAPPRAAARLLPAAPTTPPTATSTPPPSTASDDVVAIKLDWSCVEKRAHLSFADVLRQIGRTLQNPFSALAEEAQVVYFYENLGRCPTPEEAGRLAGIFGAVDKIVSMIVGLLPHSQPFVLSQACLAPLLQLIADDLDGLAPDTEQTADAVENAIFLARSMVAAAPRDRAGKVISERLAPPAKTRFDRAGPHTEIDGESWRLAYRDGTFIASRDGRTVEVEYHESARGWRFRKQEAAALQMRGARPAAAGRRLARVARRFGVTPSAYQPVAHAGEGTLYAVTLQGSTQTALCAQLGQRFVPVRLDRAGVMLEAYDRRRPRKAGYPLSVGSDGGWRVGRRVRLSAKLDEETSSPRSHLSDRLREALPRQWTVRTDTAFMHPTDSRGMLQTEQGRRYLRVEGGVVPIERHRLIPNLHQIGPAESDKVLCVYDREQRRFLLVPEERGFASTAIEQGEAGEAGEAGDRSDELTELLLGQRRMAARFRDQRSKATYREGYRTARRDEYPRIAMVDAKIEDASKRIVCYGLGNDELAVAGKYAPAAAELKQAVIDASRRMQTLAAALRQAEAAQRPLARLFELIGGQVDEATQKYIRRQFRRRVVATARLMSDHVADDCARIWLADLHDGETYGLTLKDDPLHRIIVNVKASGAYRSGKTGCGLGCGQRVSDDVATIIHEASHLGAGTDDIFYMDTPQGARPLTKEIERMSAGRLTRRETRQLLNLAMASRRQARPPTGNEQAADLFNTRPELRAQLLMSNADSFAQMVLELSDGLVSRPVRSTETSLPLMKSLLSGFAAQALWHTQQGKRA</sequence>
<dbReference type="Gene3D" id="3.40.390.10">
    <property type="entry name" value="Collagenase (Catalytic Domain)"/>
    <property type="match status" value="1"/>
</dbReference>